<feature type="domain" description="HTH araC/xylS-type" evidence="4">
    <location>
        <begin position="83"/>
        <end position="181"/>
    </location>
</feature>
<dbReference type="STRING" id="887144.BJF91_09305"/>
<keyword evidence="7" id="KW-1185">Reference proteome</keyword>
<reference evidence="5 8" key="2">
    <citation type="submission" date="2020-08" db="EMBL/GenBank/DDBJ databases">
        <title>Genomic Encyclopedia of Type Strains, Phase IV (KMG-IV): sequencing the most valuable type-strain genomes for metagenomic binning, comparative biology and taxonomic classification.</title>
        <authorList>
            <person name="Goeker M."/>
        </authorList>
    </citation>
    <scope>NUCLEOTIDE SEQUENCE [LARGE SCALE GENOMIC DNA]</scope>
    <source>
        <strain evidence="5 8">DSM 100021</strain>
    </source>
</reference>
<dbReference type="PROSITE" id="PS00041">
    <property type="entry name" value="HTH_ARAC_FAMILY_1"/>
    <property type="match status" value="1"/>
</dbReference>
<gene>
    <name evidence="6" type="ORF">BJF91_09305</name>
    <name evidence="5" type="ORF">GGQ71_002265</name>
</gene>
<organism evidence="6 7">
    <name type="scientific">Allorhizobium taibaishanense</name>
    <dbReference type="NCBI Taxonomy" id="887144"/>
    <lineage>
        <taxon>Bacteria</taxon>
        <taxon>Pseudomonadati</taxon>
        <taxon>Pseudomonadota</taxon>
        <taxon>Alphaproteobacteria</taxon>
        <taxon>Hyphomicrobiales</taxon>
        <taxon>Rhizobiaceae</taxon>
        <taxon>Rhizobium/Agrobacterium group</taxon>
        <taxon>Allorhizobium</taxon>
    </lineage>
</organism>
<keyword evidence="3" id="KW-0804">Transcription</keyword>
<dbReference type="InterPro" id="IPR050204">
    <property type="entry name" value="AraC_XylS_family_regulators"/>
</dbReference>
<dbReference type="PANTHER" id="PTHR46796:SF14">
    <property type="entry name" value="TRANSCRIPTIONAL REGULATORY PROTEIN"/>
    <property type="match status" value="1"/>
</dbReference>
<dbReference type="Proteomes" id="UP000185598">
    <property type="component" value="Unassembled WGS sequence"/>
</dbReference>
<dbReference type="EMBL" id="MKIN01000024">
    <property type="protein sequence ID" value="OLP48314.1"/>
    <property type="molecule type" value="Genomic_DNA"/>
</dbReference>
<proteinExistence type="predicted"/>
<comment type="caution">
    <text evidence="6">The sequence shown here is derived from an EMBL/GenBank/DDBJ whole genome shotgun (WGS) entry which is preliminary data.</text>
</comment>
<sequence length="192" mass="21387">MSATAAVMDHHHGKMYLDDAEPSMSPDVSQLLLRAMNCIHKDEAVALDLVKEASRLLRPFRSLAPAQMRARNNTGGLAPWQVGRVDAYIEENISRSIALDELAGLVRLSTSYFSTAFKVSYGVSPHSHILARRVEHAKHRMLYTDAPLCEIALDCGLSDQAHLSRVFRRATGMTPSAWRRFCVKPDMPRLSA</sequence>
<dbReference type="GO" id="GO:0043565">
    <property type="term" value="F:sequence-specific DNA binding"/>
    <property type="evidence" value="ECO:0007669"/>
    <property type="project" value="InterPro"/>
</dbReference>
<dbReference type="GO" id="GO:0003700">
    <property type="term" value="F:DNA-binding transcription factor activity"/>
    <property type="evidence" value="ECO:0007669"/>
    <property type="project" value="InterPro"/>
</dbReference>
<evidence type="ECO:0000313" key="5">
    <source>
        <dbReference type="EMBL" id="MBB4008002.1"/>
    </source>
</evidence>
<dbReference type="InterPro" id="IPR009057">
    <property type="entry name" value="Homeodomain-like_sf"/>
</dbReference>
<dbReference type="Pfam" id="PF12833">
    <property type="entry name" value="HTH_18"/>
    <property type="match status" value="1"/>
</dbReference>
<dbReference type="Proteomes" id="UP000544107">
    <property type="component" value="Unassembled WGS sequence"/>
</dbReference>
<dbReference type="AlphaFoldDB" id="A0A1Q9A1A2"/>
<evidence type="ECO:0000313" key="8">
    <source>
        <dbReference type="Proteomes" id="UP000544107"/>
    </source>
</evidence>
<reference evidence="6 7" key="1">
    <citation type="submission" date="2016-09" db="EMBL/GenBank/DDBJ databases">
        <title>Rhizobium oryziradicis sp. nov., isolated from the root of rice.</title>
        <authorList>
            <person name="Zhao J."/>
            <person name="Zhang X."/>
        </authorList>
    </citation>
    <scope>NUCLEOTIDE SEQUENCE [LARGE SCALE GENOMIC DNA]</scope>
    <source>
        <strain evidence="6 7">14971</strain>
    </source>
</reference>
<evidence type="ECO:0000256" key="1">
    <source>
        <dbReference type="ARBA" id="ARBA00023015"/>
    </source>
</evidence>
<evidence type="ECO:0000313" key="6">
    <source>
        <dbReference type="EMBL" id="OLP48314.1"/>
    </source>
</evidence>
<evidence type="ECO:0000259" key="4">
    <source>
        <dbReference type="PROSITE" id="PS01124"/>
    </source>
</evidence>
<dbReference type="InterPro" id="IPR018060">
    <property type="entry name" value="HTH_AraC"/>
</dbReference>
<dbReference type="PROSITE" id="PS01124">
    <property type="entry name" value="HTH_ARAC_FAMILY_2"/>
    <property type="match status" value="1"/>
</dbReference>
<dbReference type="SUPFAM" id="SSF46689">
    <property type="entry name" value="Homeodomain-like"/>
    <property type="match status" value="2"/>
</dbReference>
<keyword evidence="2 5" id="KW-0238">DNA-binding</keyword>
<evidence type="ECO:0000313" key="7">
    <source>
        <dbReference type="Proteomes" id="UP000185598"/>
    </source>
</evidence>
<dbReference type="InterPro" id="IPR018062">
    <property type="entry name" value="HTH_AraC-typ_CS"/>
</dbReference>
<dbReference type="RefSeq" id="WP_075616368.1">
    <property type="nucleotide sequence ID" value="NZ_JACIED010000002.1"/>
</dbReference>
<dbReference type="SMART" id="SM00342">
    <property type="entry name" value="HTH_ARAC"/>
    <property type="match status" value="1"/>
</dbReference>
<evidence type="ECO:0000256" key="3">
    <source>
        <dbReference type="ARBA" id="ARBA00023163"/>
    </source>
</evidence>
<accession>A0A1Q9A1A2</accession>
<dbReference type="Gene3D" id="1.10.10.60">
    <property type="entry name" value="Homeodomain-like"/>
    <property type="match status" value="1"/>
</dbReference>
<dbReference type="EMBL" id="JACIED010000002">
    <property type="protein sequence ID" value="MBB4008002.1"/>
    <property type="molecule type" value="Genomic_DNA"/>
</dbReference>
<evidence type="ECO:0000256" key="2">
    <source>
        <dbReference type="ARBA" id="ARBA00023125"/>
    </source>
</evidence>
<protein>
    <submittedName>
        <fullName evidence="6">AraC family transcriptional regulator</fullName>
    </submittedName>
    <submittedName>
        <fullName evidence="5">AraC-like DNA-binding protein</fullName>
    </submittedName>
</protein>
<keyword evidence="1" id="KW-0805">Transcription regulation</keyword>
<dbReference type="PANTHER" id="PTHR46796">
    <property type="entry name" value="HTH-TYPE TRANSCRIPTIONAL ACTIVATOR RHAS-RELATED"/>
    <property type="match status" value="1"/>
</dbReference>
<name>A0A1Q9A1A2_9HYPH</name>
<dbReference type="OrthoDB" id="9806208at2"/>